<dbReference type="InterPro" id="IPR048051">
    <property type="entry name" value="BapA-like_prefix-like"/>
</dbReference>
<dbReference type="Proteomes" id="UP000351155">
    <property type="component" value="Unassembled WGS sequence"/>
</dbReference>
<sequence>MSSVKVVDVIIRKTAEKAKLTGEGNMSVSISSPAVIEIQGSAQDVARYVRQGKDLLIYMKDGSVIRCNNYFAEDPETHHHSELVFNDNQELTHISFADTGEVTGVATAELTAQAGTD</sequence>
<evidence type="ECO:0000313" key="2">
    <source>
        <dbReference type="EMBL" id="VFS41896.1"/>
    </source>
</evidence>
<reference evidence="2 3" key="1">
    <citation type="submission" date="2019-03" db="EMBL/GenBank/DDBJ databases">
        <authorList>
            <consortium name="Pathogen Informatics"/>
        </authorList>
    </citation>
    <scope>NUCLEOTIDE SEQUENCE [LARGE SCALE GENOMIC DNA]</scope>
    <source>
        <strain evidence="2 3">NCTC12126</strain>
    </source>
</reference>
<proteinExistence type="predicted"/>
<dbReference type="NCBIfam" id="NF033677">
    <property type="entry name" value="biofilm_BapA_N"/>
    <property type="match status" value="1"/>
</dbReference>
<dbReference type="Pfam" id="PF22783">
    <property type="entry name" value="BapA_N"/>
    <property type="match status" value="1"/>
</dbReference>
<dbReference type="EMBL" id="CAADIW010000053">
    <property type="protein sequence ID" value="VFS41896.1"/>
    <property type="molecule type" value="Genomic_DNA"/>
</dbReference>
<gene>
    <name evidence="2" type="ORF">NCTC12126_04562</name>
</gene>
<organism evidence="2 3">
    <name type="scientific">Enterobacter cancerogenus</name>
    <dbReference type="NCBI Taxonomy" id="69218"/>
    <lineage>
        <taxon>Bacteria</taxon>
        <taxon>Pseudomonadati</taxon>
        <taxon>Pseudomonadota</taxon>
        <taxon>Gammaproteobacteria</taxon>
        <taxon>Enterobacterales</taxon>
        <taxon>Enterobacteriaceae</taxon>
        <taxon>Enterobacter</taxon>
        <taxon>Enterobacter cloacae complex</taxon>
    </lineage>
</organism>
<name>A0A484Z2F3_9ENTR</name>
<evidence type="ECO:0000313" key="3">
    <source>
        <dbReference type="Proteomes" id="UP000351155"/>
    </source>
</evidence>
<protein>
    <submittedName>
        <fullName evidence="2">Type 1 secretion target domain-containng protein</fullName>
    </submittedName>
</protein>
<feature type="domain" description="Biofilm-associated protein BapA-like prefix-like" evidence="1">
    <location>
        <begin position="8"/>
        <end position="101"/>
    </location>
</feature>
<evidence type="ECO:0000259" key="1">
    <source>
        <dbReference type="Pfam" id="PF22783"/>
    </source>
</evidence>
<dbReference type="AlphaFoldDB" id="A0A484Z2F3"/>
<accession>A0A484Z2F3</accession>